<reference evidence="3" key="1">
    <citation type="journal article" date="2019" name="Int. J. Syst. Evol. Microbiol.">
        <title>The Global Catalogue of Microorganisms (GCM) 10K type strain sequencing project: providing services to taxonomists for standard genome sequencing and annotation.</title>
        <authorList>
            <consortium name="The Broad Institute Genomics Platform"/>
            <consortium name="The Broad Institute Genome Sequencing Center for Infectious Disease"/>
            <person name="Wu L."/>
            <person name="Ma J."/>
        </authorList>
    </citation>
    <scope>NUCLEOTIDE SEQUENCE [LARGE SCALE GENOMIC DNA]</scope>
    <source>
        <strain evidence="3">JCM 17688</strain>
    </source>
</reference>
<comment type="similarity">
    <text evidence="1">Belongs to the enoyl-CoA hydratase/isomerase family.</text>
</comment>
<gene>
    <name evidence="2" type="ORF">GCM10023147_13180</name>
</gene>
<dbReference type="Pfam" id="PF00378">
    <property type="entry name" value="ECH_1"/>
    <property type="match status" value="1"/>
</dbReference>
<accession>A0ABP8JB28</accession>
<dbReference type="RefSeq" id="WP_344992650.1">
    <property type="nucleotide sequence ID" value="NZ_BAABFR010000014.1"/>
</dbReference>
<dbReference type="Gene3D" id="3.90.226.10">
    <property type="entry name" value="2-enoyl-CoA Hydratase, Chain A, domain 1"/>
    <property type="match status" value="1"/>
</dbReference>
<protein>
    <submittedName>
        <fullName evidence="2">Enoyl-CoA hydratase</fullName>
    </submittedName>
</protein>
<dbReference type="PANTHER" id="PTHR43459:SF1">
    <property type="entry name" value="EG:BACN32G11.4 PROTEIN"/>
    <property type="match status" value="1"/>
</dbReference>
<name>A0ABP8JB28_9ACTN</name>
<comment type="caution">
    <text evidence="2">The sequence shown here is derived from an EMBL/GenBank/DDBJ whole genome shotgun (WGS) entry which is preliminary data.</text>
</comment>
<dbReference type="Gene3D" id="1.10.12.10">
    <property type="entry name" value="Lyase 2-enoyl-coa Hydratase, Chain A, domain 2"/>
    <property type="match status" value="1"/>
</dbReference>
<dbReference type="CDD" id="cd06558">
    <property type="entry name" value="crotonase-like"/>
    <property type="match status" value="1"/>
</dbReference>
<sequence>MTASDVLLGNDDLRVEIHAGAMTVTFTRPERLNAFGAATSARLAELIRAAGDDPRVRCVVITGEGRAFCTGADLSGPAIAPAAAMEAVNSYVRAIAAAPIPVVAKVNGPCAGMAVGLALACDIVIAAESSYFLLPFVGIGLMPDAGTTALVPAGVGRMRALGMALLGDRVCAAAALAQGMITRVCADGALDAEVDGVVERLASGPQQAIRATKRAINAATLGELGPSLDRETSDQIVLLGTDDHREGVAAMLGKRKAVFGR</sequence>
<keyword evidence="3" id="KW-1185">Reference proteome</keyword>
<evidence type="ECO:0000256" key="1">
    <source>
        <dbReference type="ARBA" id="ARBA00005254"/>
    </source>
</evidence>
<dbReference type="SUPFAM" id="SSF52096">
    <property type="entry name" value="ClpP/crotonase"/>
    <property type="match status" value="1"/>
</dbReference>
<dbReference type="EMBL" id="BAABFR010000014">
    <property type="protein sequence ID" value="GAA4388028.1"/>
    <property type="molecule type" value="Genomic_DNA"/>
</dbReference>
<evidence type="ECO:0000313" key="3">
    <source>
        <dbReference type="Proteomes" id="UP001500635"/>
    </source>
</evidence>
<evidence type="ECO:0000313" key="2">
    <source>
        <dbReference type="EMBL" id="GAA4388028.1"/>
    </source>
</evidence>
<organism evidence="2 3">
    <name type="scientific">Tsukamurella soli</name>
    <dbReference type="NCBI Taxonomy" id="644556"/>
    <lineage>
        <taxon>Bacteria</taxon>
        <taxon>Bacillati</taxon>
        <taxon>Actinomycetota</taxon>
        <taxon>Actinomycetes</taxon>
        <taxon>Mycobacteriales</taxon>
        <taxon>Tsukamurellaceae</taxon>
        <taxon>Tsukamurella</taxon>
    </lineage>
</organism>
<dbReference type="InterPro" id="IPR029045">
    <property type="entry name" value="ClpP/crotonase-like_dom_sf"/>
</dbReference>
<dbReference type="InterPro" id="IPR014748">
    <property type="entry name" value="Enoyl-CoA_hydra_C"/>
</dbReference>
<dbReference type="PANTHER" id="PTHR43459">
    <property type="entry name" value="ENOYL-COA HYDRATASE"/>
    <property type="match status" value="1"/>
</dbReference>
<dbReference type="Proteomes" id="UP001500635">
    <property type="component" value="Unassembled WGS sequence"/>
</dbReference>
<proteinExistence type="inferred from homology"/>
<dbReference type="InterPro" id="IPR001753">
    <property type="entry name" value="Enoyl-CoA_hydra/iso"/>
</dbReference>